<sequence>MEQIRQENQQTFLRLEKEIDKLALAHSKCKIDLNDHDNDHKNLFSDDENLEEEKKKSKEEKYEVPPIPILSQQDELKKIVPFPMALEPKLRKRAEPNEELMEIFKQVHISIPLIDAIKHIPMYAKNLKELCTPHRSPWKISLSEEARKLKPTLIELQLADRSFKTPKGLLEDVIIHVKGYRFLVDFLILHIPILDNLTHAPIILGCPFLATAKANIDCENGIINMKYEGQNISLNVFKSSRFLHEDNDNYEDIDVIDSCIEKMNYVQQVDQLILPFHVHALDQKYYRKEALDYDITFIESSLENPPSLELKPLPHLLNFFFWTKPNLTYDYLYLIDF</sequence>
<protein>
    <submittedName>
        <fullName evidence="2">Uncharacterized protein</fullName>
    </submittedName>
</protein>
<accession>A0A811G4Z4</accession>
<evidence type="ECO:0000256" key="1">
    <source>
        <dbReference type="SAM" id="MobiDB-lite"/>
    </source>
</evidence>
<comment type="caution">
    <text evidence="2">The sequence shown here is derived from an EMBL/GenBank/DDBJ whole genome shotgun (WGS) entry which is preliminary data.</text>
</comment>
<dbReference type="EMBL" id="CACVBZ020000045">
    <property type="protein sequence ID" value="CAB1184608.1"/>
    <property type="molecule type" value="Genomic_DNA"/>
</dbReference>
<organism evidence="2 3">
    <name type="scientific">Spirodela intermedia</name>
    <name type="common">Intermediate duckweed</name>
    <dbReference type="NCBI Taxonomy" id="51605"/>
    <lineage>
        <taxon>Eukaryota</taxon>
        <taxon>Viridiplantae</taxon>
        <taxon>Streptophyta</taxon>
        <taxon>Embryophyta</taxon>
        <taxon>Tracheophyta</taxon>
        <taxon>Spermatophyta</taxon>
        <taxon>Magnoliopsida</taxon>
        <taxon>Liliopsida</taxon>
        <taxon>Araceae</taxon>
        <taxon>Lemnoideae</taxon>
        <taxon>Spirodela</taxon>
    </lineage>
</organism>
<dbReference type="CDD" id="cd00303">
    <property type="entry name" value="retropepsin_like"/>
    <property type="match status" value="1"/>
</dbReference>
<gene>
    <name evidence="2" type="ORF">SI8410_UN021871</name>
</gene>
<evidence type="ECO:0000313" key="3">
    <source>
        <dbReference type="Proteomes" id="UP000663760"/>
    </source>
</evidence>
<feature type="region of interest" description="Disordered" evidence="1">
    <location>
        <begin position="34"/>
        <end position="62"/>
    </location>
</feature>
<feature type="compositionally biased region" description="Basic and acidic residues" evidence="1">
    <location>
        <begin position="52"/>
        <end position="62"/>
    </location>
</feature>
<proteinExistence type="predicted"/>
<dbReference type="AlphaFoldDB" id="A0A811G4Z4"/>
<evidence type="ECO:0000313" key="2">
    <source>
        <dbReference type="EMBL" id="CAB1184608.1"/>
    </source>
</evidence>
<name>A0A811G4Z4_SPIIN</name>
<dbReference type="Gene3D" id="2.40.70.10">
    <property type="entry name" value="Acid Proteases"/>
    <property type="match status" value="1"/>
</dbReference>
<reference evidence="2" key="1">
    <citation type="submission" date="2020-02" db="EMBL/GenBank/DDBJ databases">
        <authorList>
            <person name="Scholz U."/>
            <person name="Mascher M."/>
            <person name="Fiebig A."/>
        </authorList>
    </citation>
    <scope>NUCLEOTIDE SEQUENCE</scope>
</reference>
<feature type="compositionally biased region" description="Basic and acidic residues" evidence="1">
    <location>
        <begin position="34"/>
        <end position="44"/>
    </location>
</feature>
<dbReference type="PANTHER" id="PTHR33067">
    <property type="entry name" value="RNA-DIRECTED DNA POLYMERASE-RELATED"/>
    <property type="match status" value="1"/>
</dbReference>
<dbReference type="OrthoDB" id="674712at2759"/>
<keyword evidence="3" id="KW-1185">Reference proteome</keyword>
<dbReference type="Proteomes" id="UP000663760">
    <property type="component" value="Unassembled WGS sequence"/>
</dbReference>
<dbReference type="PANTHER" id="PTHR33067:SF9">
    <property type="entry name" value="RNA-DIRECTED DNA POLYMERASE"/>
    <property type="match status" value="1"/>
</dbReference>
<dbReference type="InterPro" id="IPR021109">
    <property type="entry name" value="Peptidase_aspartic_dom_sf"/>
</dbReference>